<organism evidence="4 5">
    <name type="scientific">Amblyomma americanum</name>
    <name type="common">Lone star tick</name>
    <dbReference type="NCBI Taxonomy" id="6943"/>
    <lineage>
        <taxon>Eukaryota</taxon>
        <taxon>Metazoa</taxon>
        <taxon>Ecdysozoa</taxon>
        <taxon>Arthropoda</taxon>
        <taxon>Chelicerata</taxon>
        <taxon>Arachnida</taxon>
        <taxon>Acari</taxon>
        <taxon>Parasitiformes</taxon>
        <taxon>Ixodida</taxon>
        <taxon>Ixodoidea</taxon>
        <taxon>Ixodidae</taxon>
        <taxon>Amblyomminae</taxon>
        <taxon>Amblyomma</taxon>
    </lineage>
</organism>
<feature type="compositionally biased region" description="Basic residues" evidence="2">
    <location>
        <begin position="540"/>
        <end position="551"/>
    </location>
</feature>
<comment type="caution">
    <text evidence="4">The sequence shown here is derived from an EMBL/GenBank/DDBJ whole genome shotgun (WGS) entry which is preliminary data.</text>
</comment>
<dbReference type="SMART" id="SM00225">
    <property type="entry name" value="BTB"/>
    <property type="match status" value="2"/>
</dbReference>
<dbReference type="InterPro" id="IPR051095">
    <property type="entry name" value="Dros_DevTransReg"/>
</dbReference>
<dbReference type="GO" id="GO:0005634">
    <property type="term" value="C:nucleus"/>
    <property type="evidence" value="ECO:0007669"/>
    <property type="project" value="TreeGrafter"/>
</dbReference>
<reference evidence="4 5" key="1">
    <citation type="journal article" date="2023" name="Arcadia Sci">
        <title>De novo assembly of a long-read Amblyomma americanum tick genome.</title>
        <authorList>
            <person name="Chou S."/>
            <person name="Poskanzer K.E."/>
            <person name="Rollins M."/>
            <person name="Thuy-Boun P.S."/>
        </authorList>
    </citation>
    <scope>NUCLEOTIDE SEQUENCE [LARGE SCALE GENOMIC DNA]</scope>
    <source>
        <strain evidence="4">F_SG_1</strain>
        <tissue evidence="4">Salivary glands</tissue>
    </source>
</reference>
<dbReference type="SUPFAM" id="SSF54695">
    <property type="entry name" value="POZ domain"/>
    <property type="match status" value="2"/>
</dbReference>
<proteinExistence type="predicted"/>
<evidence type="ECO:0000259" key="3">
    <source>
        <dbReference type="PROSITE" id="PS50097"/>
    </source>
</evidence>
<feature type="compositionally biased region" description="Low complexity" evidence="2">
    <location>
        <begin position="590"/>
        <end position="610"/>
    </location>
</feature>
<dbReference type="GO" id="GO:0006357">
    <property type="term" value="P:regulation of transcription by RNA polymerase II"/>
    <property type="evidence" value="ECO:0007669"/>
    <property type="project" value="TreeGrafter"/>
</dbReference>
<feature type="region of interest" description="Disordered" evidence="2">
    <location>
        <begin position="527"/>
        <end position="701"/>
    </location>
</feature>
<sequence>MGSQQFCLKWNNHQSNMLAVFYEMLSNEALVDVTLACEGLSLKAHKMVLSACSPFFQALFAENPCKHPIVILKDMRYTDLRAIVEFMYRGEVDVSQDDLMALFKTAETLKVKGIVEDTNENKNGGLVTSVDGAADAGPVDSPRAESPPLSKRKKSRRPRRRSPSDFNKSDSEDAPPATRIKVSDSPEIIEDVSMSSDRVTDLPAASPSSRASNVASSTAVPSGDRHGSSVQASISQHTQDSIGDDVGEGDDADFDVEPLDVVEESATTENVPVFPDVASSSQALGDESQLSAHTGSTSDNSALVPAQPSLPSDISIMSQVDIKPSPNSLTPYDDKTIAPVVAASPAAASSGDGASTSMAATDASGVPAIAGPSGYQQSTPSHAAHPLRTTMGSQQFCLKWNNHQSNMLAVFYEMLSNEALVDVTLACEGLSLKAHKMVLSACSPFFQALFAENPCKHPIVILKDMRYTDLRAIVEFMYRGEVDVSQDDLMALFKTAETLKVKGIVEDTNENKNGGLVASVEGAADAGPVGSLRAESPPLSKRKKSRRPRRRSPSDSNKSDSEDAPPATRIKVPDSPEIIEDGSMSSDHMTNPPAASPSSRASNVASSTAVPSGAPHGSSVQASISQHTQDSIADNAGEGDDADFDVEPLDVVEESATTENVPVFPDVGSSSQAVGDESQLSAYTGSTSDNSALLPAQPSLPSDISIMSQVDIKPSPNSLTPYDDKTIAPVVAASPAAAPSGDSASTAMAATDASGVPAIAGPSGYQQSTPSH</sequence>
<feature type="compositionally biased region" description="Polar residues" evidence="2">
    <location>
        <begin position="282"/>
        <end position="301"/>
    </location>
</feature>
<feature type="region of interest" description="Disordered" evidence="2">
    <location>
        <begin position="282"/>
        <end position="310"/>
    </location>
</feature>
<evidence type="ECO:0000313" key="4">
    <source>
        <dbReference type="EMBL" id="KAK8769338.1"/>
    </source>
</evidence>
<keyword evidence="1" id="KW-0539">Nucleus</keyword>
<feature type="compositionally biased region" description="Acidic residues" evidence="2">
    <location>
        <begin position="242"/>
        <end position="253"/>
    </location>
</feature>
<protein>
    <recommendedName>
        <fullName evidence="3">BTB domain-containing protein</fullName>
    </recommendedName>
</protein>
<feature type="domain" description="BTB" evidence="3">
    <location>
        <begin position="421"/>
        <end position="486"/>
    </location>
</feature>
<evidence type="ECO:0000256" key="1">
    <source>
        <dbReference type="ARBA" id="ARBA00023242"/>
    </source>
</evidence>
<keyword evidence="5" id="KW-1185">Reference proteome</keyword>
<dbReference type="Proteomes" id="UP001321473">
    <property type="component" value="Unassembled WGS sequence"/>
</dbReference>
<feature type="compositionally biased region" description="Polar residues" evidence="2">
    <location>
        <begin position="618"/>
        <end position="632"/>
    </location>
</feature>
<dbReference type="Pfam" id="PF00651">
    <property type="entry name" value="BTB"/>
    <property type="match status" value="2"/>
</dbReference>
<dbReference type="Gene3D" id="3.30.710.10">
    <property type="entry name" value="Potassium Channel Kv1.1, Chain A"/>
    <property type="match status" value="2"/>
</dbReference>
<feature type="non-terminal residue" evidence="4">
    <location>
        <position position="772"/>
    </location>
</feature>
<dbReference type="PANTHER" id="PTHR23110">
    <property type="entry name" value="BTB DOMAIN TRANSCRIPTION FACTOR"/>
    <property type="match status" value="1"/>
</dbReference>
<evidence type="ECO:0000313" key="5">
    <source>
        <dbReference type="Proteomes" id="UP001321473"/>
    </source>
</evidence>
<gene>
    <name evidence="4" type="ORF">V5799_014197</name>
</gene>
<feature type="region of interest" description="Disordered" evidence="2">
    <location>
        <begin position="120"/>
        <end position="253"/>
    </location>
</feature>
<dbReference type="CDD" id="cd18315">
    <property type="entry name" value="BTB_POZ_BAB-like"/>
    <property type="match status" value="2"/>
</dbReference>
<feature type="domain" description="BTB" evidence="3">
    <location>
        <begin position="31"/>
        <end position="96"/>
    </location>
</feature>
<dbReference type="InterPro" id="IPR000210">
    <property type="entry name" value="BTB/POZ_dom"/>
</dbReference>
<dbReference type="InterPro" id="IPR011333">
    <property type="entry name" value="SKP1/BTB/POZ_sf"/>
</dbReference>
<evidence type="ECO:0000256" key="2">
    <source>
        <dbReference type="SAM" id="MobiDB-lite"/>
    </source>
</evidence>
<accession>A0AAQ4E3Q4</accession>
<dbReference type="AlphaFoldDB" id="A0AAQ4E3Q4"/>
<feature type="compositionally biased region" description="Acidic residues" evidence="2">
    <location>
        <begin position="637"/>
        <end position="653"/>
    </location>
</feature>
<feature type="compositionally biased region" description="Low complexity" evidence="2">
    <location>
        <begin position="204"/>
        <end position="219"/>
    </location>
</feature>
<dbReference type="EMBL" id="JARKHS020022726">
    <property type="protein sequence ID" value="KAK8769338.1"/>
    <property type="molecule type" value="Genomic_DNA"/>
</dbReference>
<feature type="compositionally biased region" description="Polar residues" evidence="2">
    <location>
        <begin position="668"/>
        <end position="691"/>
    </location>
</feature>
<feature type="compositionally biased region" description="Basic residues" evidence="2">
    <location>
        <begin position="150"/>
        <end position="161"/>
    </location>
</feature>
<dbReference type="PROSITE" id="PS50097">
    <property type="entry name" value="BTB"/>
    <property type="match status" value="2"/>
</dbReference>
<feature type="compositionally biased region" description="Polar residues" evidence="2">
    <location>
        <begin position="228"/>
        <end position="241"/>
    </location>
</feature>
<dbReference type="PANTHER" id="PTHR23110:SF109">
    <property type="entry name" value="FI07618P-RELATED"/>
    <property type="match status" value="1"/>
</dbReference>
<name>A0AAQ4E3Q4_AMBAM</name>